<feature type="binding site" evidence="19">
    <location>
        <position position="62"/>
    </location>
    <ligand>
        <name>GTP</name>
        <dbReference type="ChEBI" id="CHEBI:37565"/>
    </ligand>
</feature>
<evidence type="ECO:0000256" key="12">
    <source>
        <dbReference type="ARBA" id="ARBA00022741"/>
    </source>
</evidence>
<dbReference type="EC" id="2.7.1.156" evidence="8"/>
<dbReference type="OrthoDB" id="9799422at2"/>
<name>A0A371IXR6_9FIRM</name>
<keyword evidence="13 20" id="KW-0418">Kinase</keyword>
<feature type="binding site" evidence="19">
    <location>
        <position position="84"/>
    </location>
    <ligand>
        <name>GTP</name>
        <dbReference type="ChEBI" id="CHEBI:37565"/>
    </ligand>
</feature>
<feature type="binding site" evidence="19">
    <location>
        <begin position="51"/>
        <end position="54"/>
    </location>
    <ligand>
        <name>GTP</name>
        <dbReference type="ChEBI" id="CHEBI:37565"/>
    </ligand>
</feature>
<evidence type="ECO:0000256" key="10">
    <source>
        <dbReference type="ARBA" id="ARBA00022573"/>
    </source>
</evidence>
<dbReference type="UniPathway" id="UPA00148">
    <property type="reaction ID" value="UER00236"/>
</dbReference>
<dbReference type="GO" id="GO:0009236">
    <property type="term" value="P:cobalamin biosynthetic process"/>
    <property type="evidence" value="ECO:0007669"/>
    <property type="project" value="UniProtKB-UniPathway"/>
</dbReference>
<organism evidence="20 21">
    <name type="scientific">Romboutsia weinsteinii</name>
    <dbReference type="NCBI Taxonomy" id="2020949"/>
    <lineage>
        <taxon>Bacteria</taxon>
        <taxon>Bacillati</taxon>
        <taxon>Bacillota</taxon>
        <taxon>Clostridia</taxon>
        <taxon>Peptostreptococcales</taxon>
        <taxon>Peptostreptococcaceae</taxon>
        <taxon>Romboutsia</taxon>
    </lineage>
</organism>
<dbReference type="GO" id="GO:0005524">
    <property type="term" value="F:ATP binding"/>
    <property type="evidence" value="ECO:0007669"/>
    <property type="project" value="UniProtKB-KW"/>
</dbReference>
<keyword evidence="21" id="KW-1185">Reference proteome</keyword>
<accession>A0A371IXR6</accession>
<evidence type="ECO:0000256" key="19">
    <source>
        <dbReference type="PIRSR" id="PIRSR006135-2"/>
    </source>
</evidence>
<proteinExistence type="inferred from homology"/>
<dbReference type="EMBL" id="NOJY02000092">
    <property type="protein sequence ID" value="RDY25258.1"/>
    <property type="molecule type" value="Genomic_DNA"/>
</dbReference>
<evidence type="ECO:0000256" key="16">
    <source>
        <dbReference type="ARBA" id="ARBA00029570"/>
    </source>
</evidence>
<evidence type="ECO:0000256" key="2">
    <source>
        <dbReference type="ARBA" id="ARBA00000711"/>
    </source>
</evidence>
<comment type="catalytic activity">
    <reaction evidence="1">
        <text>adenosylcob(III)inamide + ATP = adenosylcob(III)inamide phosphate + ADP + H(+)</text>
        <dbReference type="Rhea" id="RHEA:15769"/>
        <dbReference type="ChEBI" id="CHEBI:2480"/>
        <dbReference type="ChEBI" id="CHEBI:15378"/>
        <dbReference type="ChEBI" id="CHEBI:30616"/>
        <dbReference type="ChEBI" id="CHEBI:58502"/>
        <dbReference type="ChEBI" id="CHEBI:456216"/>
        <dbReference type="EC" id="2.7.1.156"/>
    </reaction>
</comment>
<dbReference type="InterPro" id="IPR027417">
    <property type="entry name" value="P-loop_NTPase"/>
</dbReference>
<keyword evidence="11 20" id="KW-0808">Transferase</keyword>
<evidence type="ECO:0000256" key="6">
    <source>
        <dbReference type="ARBA" id="ARBA00005159"/>
    </source>
</evidence>
<dbReference type="InterPro" id="IPR003203">
    <property type="entry name" value="CobU/CobP"/>
</dbReference>
<dbReference type="CDD" id="cd00544">
    <property type="entry name" value="CobU"/>
    <property type="match status" value="1"/>
</dbReference>
<comment type="pathway">
    <text evidence="6">Cofactor biosynthesis; adenosylcobalamin biosynthesis; adenosylcobalamin from cob(II)yrinate a,c-diamide: step 5/7.</text>
</comment>
<keyword evidence="12 19" id="KW-0547">Nucleotide-binding</keyword>
<comment type="similarity">
    <text evidence="7">Belongs to the CobU/CobP family.</text>
</comment>
<gene>
    <name evidence="20" type="ORF">CHL78_019130</name>
</gene>
<keyword evidence="14" id="KW-0067">ATP-binding</keyword>
<comment type="caution">
    <text evidence="20">The sequence shown here is derived from an EMBL/GenBank/DDBJ whole genome shotgun (WGS) entry which is preliminary data.</text>
</comment>
<evidence type="ECO:0000256" key="11">
    <source>
        <dbReference type="ARBA" id="ARBA00022679"/>
    </source>
</evidence>
<evidence type="ECO:0000256" key="17">
    <source>
        <dbReference type="ARBA" id="ARBA00030571"/>
    </source>
</evidence>
<dbReference type="PANTHER" id="PTHR34848">
    <property type="match status" value="1"/>
</dbReference>
<dbReference type="Proteomes" id="UP000215694">
    <property type="component" value="Unassembled WGS sequence"/>
</dbReference>
<dbReference type="RefSeq" id="WP_094368130.1">
    <property type="nucleotide sequence ID" value="NZ_NOJY02000092.1"/>
</dbReference>
<evidence type="ECO:0000256" key="5">
    <source>
        <dbReference type="ARBA" id="ARBA00004692"/>
    </source>
</evidence>
<feature type="binding site" evidence="19">
    <location>
        <begin position="9"/>
        <end position="16"/>
    </location>
    <ligand>
        <name>GTP</name>
        <dbReference type="ChEBI" id="CHEBI:37565"/>
    </ligand>
</feature>
<dbReference type="GO" id="GO:0005525">
    <property type="term" value="F:GTP binding"/>
    <property type="evidence" value="ECO:0007669"/>
    <property type="project" value="UniProtKB-KW"/>
</dbReference>
<keyword evidence="10" id="KW-0169">Cobalamin biosynthesis</keyword>
<evidence type="ECO:0000256" key="7">
    <source>
        <dbReference type="ARBA" id="ARBA00007490"/>
    </source>
</evidence>
<evidence type="ECO:0000256" key="3">
    <source>
        <dbReference type="ARBA" id="ARBA00001522"/>
    </source>
</evidence>
<evidence type="ECO:0000256" key="15">
    <source>
        <dbReference type="ARBA" id="ARBA00023134"/>
    </source>
</evidence>
<dbReference type="EC" id="2.7.7.62" evidence="9"/>
<dbReference type="NCBIfam" id="NF004469">
    <property type="entry name" value="PRK05800.1"/>
    <property type="match status" value="1"/>
</dbReference>
<protein>
    <recommendedName>
        <fullName evidence="16">Adenosylcobinamide kinase</fullName>
        <ecNumber evidence="8">2.7.1.156</ecNumber>
        <ecNumber evidence="9">2.7.7.62</ecNumber>
    </recommendedName>
    <alternativeName>
        <fullName evidence="17">Adenosylcobinamide-phosphate guanylyltransferase</fullName>
    </alternativeName>
</protein>
<evidence type="ECO:0000256" key="8">
    <source>
        <dbReference type="ARBA" id="ARBA00012016"/>
    </source>
</evidence>
<comment type="catalytic activity">
    <reaction evidence="2">
        <text>adenosylcob(III)inamide phosphate + GTP + H(+) = adenosylcob(III)inamide-GDP + diphosphate</text>
        <dbReference type="Rhea" id="RHEA:22712"/>
        <dbReference type="ChEBI" id="CHEBI:15378"/>
        <dbReference type="ChEBI" id="CHEBI:33019"/>
        <dbReference type="ChEBI" id="CHEBI:37565"/>
        <dbReference type="ChEBI" id="CHEBI:58502"/>
        <dbReference type="ChEBI" id="CHEBI:60487"/>
        <dbReference type="EC" id="2.7.7.62"/>
    </reaction>
</comment>
<dbReference type="PIRSF" id="PIRSF006135">
    <property type="entry name" value="CobU"/>
    <property type="match status" value="1"/>
</dbReference>
<comment type="function">
    <text evidence="4">Catalyzes ATP-dependent phosphorylation of adenosylcobinamide and addition of GMP to adenosylcobinamide phosphate.</text>
</comment>
<comment type="pathway">
    <text evidence="5">Cofactor biosynthesis; adenosylcobalamin biosynthesis; adenosylcobalamin from cob(II)yrinate a,c-diamide: step 6/7.</text>
</comment>
<sequence length="186" mass="21217">MSKIILVTGGARSGKSNFAESLCINRNNSTAYIATSIPFDDEMKDRVKKHKESRPQNWRTYEIYKDIYSIIDNISKEHETVILDCVTLLVNNLMFTYGIEIDEATSEDINELEDYIKKQVNKLFNEVEKTNLYFVVVTNELGMGVVPANKLSRIYSDIVGRINQQISSRSDEVYFVVSGIPMKVKG</sequence>
<evidence type="ECO:0000256" key="9">
    <source>
        <dbReference type="ARBA" id="ARBA00012523"/>
    </source>
</evidence>
<dbReference type="GO" id="GO:0043752">
    <property type="term" value="F:adenosylcobinamide kinase activity"/>
    <property type="evidence" value="ECO:0007669"/>
    <property type="project" value="UniProtKB-EC"/>
</dbReference>
<evidence type="ECO:0000256" key="13">
    <source>
        <dbReference type="ARBA" id="ARBA00022777"/>
    </source>
</evidence>
<evidence type="ECO:0000256" key="18">
    <source>
        <dbReference type="PIRSR" id="PIRSR006135-1"/>
    </source>
</evidence>
<evidence type="ECO:0000256" key="14">
    <source>
        <dbReference type="ARBA" id="ARBA00022840"/>
    </source>
</evidence>
<feature type="active site" description="GMP-histidine intermediate" evidence="18">
    <location>
        <position position="50"/>
    </location>
</feature>
<keyword evidence="15 19" id="KW-0342">GTP-binding</keyword>
<evidence type="ECO:0000256" key="1">
    <source>
        <dbReference type="ARBA" id="ARBA00000312"/>
    </source>
</evidence>
<comment type="catalytic activity">
    <reaction evidence="3">
        <text>adenosylcob(III)inamide + GTP = adenosylcob(III)inamide phosphate + GDP + H(+)</text>
        <dbReference type="Rhea" id="RHEA:15765"/>
        <dbReference type="ChEBI" id="CHEBI:2480"/>
        <dbReference type="ChEBI" id="CHEBI:15378"/>
        <dbReference type="ChEBI" id="CHEBI:37565"/>
        <dbReference type="ChEBI" id="CHEBI:58189"/>
        <dbReference type="ChEBI" id="CHEBI:58502"/>
        <dbReference type="EC" id="2.7.1.156"/>
    </reaction>
</comment>
<reference evidence="20 21" key="1">
    <citation type="journal article" date="2017" name="Genome Announc.">
        <title>Draft Genome Sequence of Romboutsia weinsteinii sp. nov. Strain CCRI-19649(T) Isolated from Surface Water.</title>
        <authorList>
            <person name="Maheux A.F."/>
            <person name="Boudreau D.K."/>
            <person name="Berube E."/>
            <person name="Boissinot M."/>
            <person name="Cantin P."/>
            <person name="Raymond F."/>
            <person name="Corbeil J."/>
            <person name="Omar R.F."/>
            <person name="Bergeron M.G."/>
        </authorList>
    </citation>
    <scope>NUCLEOTIDE SEQUENCE [LARGE SCALE GENOMIC DNA]</scope>
    <source>
        <strain evidence="20 21">CCRI-19649</strain>
    </source>
</reference>
<dbReference type="SUPFAM" id="SSF52540">
    <property type="entry name" value="P-loop containing nucleoside triphosphate hydrolases"/>
    <property type="match status" value="1"/>
</dbReference>
<dbReference type="GO" id="GO:0008820">
    <property type="term" value="F:cobinamide phosphate guanylyltransferase activity"/>
    <property type="evidence" value="ECO:0007669"/>
    <property type="project" value="UniProtKB-EC"/>
</dbReference>
<evidence type="ECO:0000313" key="20">
    <source>
        <dbReference type="EMBL" id="RDY25258.1"/>
    </source>
</evidence>
<evidence type="ECO:0000256" key="4">
    <source>
        <dbReference type="ARBA" id="ARBA00003889"/>
    </source>
</evidence>
<feature type="binding site" evidence="19">
    <location>
        <begin position="34"/>
        <end position="36"/>
    </location>
    <ligand>
        <name>GTP</name>
        <dbReference type="ChEBI" id="CHEBI:37565"/>
    </ligand>
</feature>
<keyword evidence="20" id="KW-0548">Nucleotidyltransferase</keyword>
<evidence type="ECO:0000313" key="21">
    <source>
        <dbReference type="Proteomes" id="UP000215694"/>
    </source>
</evidence>
<dbReference type="Pfam" id="PF02283">
    <property type="entry name" value="CobU"/>
    <property type="match status" value="1"/>
</dbReference>
<dbReference type="PANTHER" id="PTHR34848:SF1">
    <property type="entry name" value="BIFUNCTIONAL ADENOSYLCOBALAMIN BIOSYNTHESIS PROTEIN COBU"/>
    <property type="match status" value="1"/>
</dbReference>
<dbReference type="Gene3D" id="3.40.50.300">
    <property type="entry name" value="P-loop containing nucleotide triphosphate hydrolases"/>
    <property type="match status" value="1"/>
</dbReference>
<dbReference type="AlphaFoldDB" id="A0A371IXR6"/>